<dbReference type="AlphaFoldDB" id="W9QAN9"/>
<evidence type="ECO:0000313" key="1">
    <source>
        <dbReference type="EMBL" id="EXA54609.1"/>
    </source>
</evidence>
<accession>W9QAN9</accession>
<sequence length="149" mass="16704">MQSKLAIVAKERGPGKLLNSEVNTIYTSRSLQQLFVNKVIVRWRESIISNPKKSQTRIPASNPEPDSCLSLTVPIIKIESPETTSSQANQPYLKFISSTVLSQLPESSSWVYVPTRRTNQIFLLAQRRENAAHAALVVGARLWDGTWRA</sequence>
<protein>
    <submittedName>
        <fullName evidence="1">Uncharacterized protein</fullName>
    </submittedName>
</protein>
<dbReference type="EMBL" id="JH650968">
    <property type="protein sequence ID" value="EXA54609.1"/>
    <property type="molecule type" value="Genomic_DNA"/>
</dbReference>
<organism evidence="1">
    <name type="scientific">Fusarium oxysporum f. sp. pisi HDV247</name>
    <dbReference type="NCBI Taxonomy" id="1080344"/>
    <lineage>
        <taxon>Eukaryota</taxon>
        <taxon>Fungi</taxon>
        <taxon>Dikarya</taxon>
        <taxon>Ascomycota</taxon>
        <taxon>Pezizomycotina</taxon>
        <taxon>Sordariomycetes</taxon>
        <taxon>Hypocreomycetidae</taxon>
        <taxon>Hypocreales</taxon>
        <taxon>Nectriaceae</taxon>
        <taxon>Fusarium</taxon>
        <taxon>Fusarium oxysporum species complex</taxon>
    </lineage>
</organism>
<reference evidence="1" key="1">
    <citation type="submission" date="2011-10" db="EMBL/GenBank/DDBJ databases">
        <title>The Genome Sequence of Fusarium oxysporum HDV247.</title>
        <authorList>
            <consortium name="The Broad Institute Genome Sequencing Platform"/>
            <person name="Ma L.-J."/>
            <person name="Gale L.R."/>
            <person name="Schwartz D.C."/>
            <person name="Zhou S."/>
            <person name="Corby-Kistler H."/>
            <person name="Young S.K."/>
            <person name="Zeng Q."/>
            <person name="Gargeya S."/>
            <person name="Fitzgerald M."/>
            <person name="Haas B."/>
            <person name="Abouelleil A."/>
            <person name="Alvarado L."/>
            <person name="Arachchi H.M."/>
            <person name="Berlin A."/>
            <person name="Brown A."/>
            <person name="Chapman S.B."/>
            <person name="Chen Z."/>
            <person name="Dunbar C."/>
            <person name="Freedman E."/>
            <person name="Gearin G."/>
            <person name="Goldberg J."/>
            <person name="Griggs A."/>
            <person name="Gujja S."/>
            <person name="Heiman D."/>
            <person name="Howarth C."/>
            <person name="Larson L."/>
            <person name="Lui A."/>
            <person name="MacDonald P.J.P."/>
            <person name="Montmayeur A."/>
            <person name="Murphy C."/>
            <person name="Neiman D."/>
            <person name="Pearson M."/>
            <person name="Priest M."/>
            <person name="Roberts A."/>
            <person name="Saif S."/>
            <person name="Shea T."/>
            <person name="Shenoy N."/>
            <person name="Sisk P."/>
            <person name="Stolte C."/>
            <person name="Sykes S."/>
            <person name="Wortman J."/>
            <person name="Nusbaum C."/>
            <person name="Birren B."/>
        </authorList>
    </citation>
    <scope>NUCLEOTIDE SEQUENCE [LARGE SCALE GENOMIC DNA]</scope>
    <source>
        <strain evidence="1">HDV247</strain>
    </source>
</reference>
<gene>
    <name evidence="1" type="ORF">FOVG_02028</name>
</gene>
<proteinExistence type="predicted"/>
<dbReference type="HOGENOM" id="CLU_146843_0_0_1"/>
<reference evidence="1" key="2">
    <citation type="submission" date="2012-05" db="EMBL/GenBank/DDBJ databases">
        <title>Annotation of the Genome Sequence of Fusarium oxysporum HDV247.</title>
        <authorList>
            <consortium name="The Broad Institute Genomics Platform"/>
            <person name="Ma L.-J."/>
            <person name="Corby-Kistler H."/>
            <person name="Broz K."/>
            <person name="Gale L.R."/>
            <person name="Jonkers W."/>
            <person name="O'Donnell K."/>
            <person name="Ploetz R."/>
            <person name="Steinberg C."/>
            <person name="Schwartz D.C."/>
            <person name="VanEtten H."/>
            <person name="Zhou S."/>
            <person name="Young S.K."/>
            <person name="Zeng Q."/>
            <person name="Gargeya S."/>
            <person name="Fitzgerald M."/>
            <person name="Abouelleil A."/>
            <person name="Alvarado L."/>
            <person name="Chapman S.B."/>
            <person name="Gainer-Dewar J."/>
            <person name="Goldberg J."/>
            <person name="Griggs A."/>
            <person name="Gujja S."/>
            <person name="Hansen M."/>
            <person name="Howarth C."/>
            <person name="Imamovic A."/>
            <person name="Ireland A."/>
            <person name="Larimer J."/>
            <person name="McCowan C."/>
            <person name="Murphy C."/>
            <person name="Pearson M."/>
            <person name="Poon T.W."/>
            <person name="Priest M."/>
            <person name="Roberts A."/>
            <person name="Saif S."/>
            <person name="Shea T."/>
            <person name="Sykes S."/>
            <person name="Wortman J."/>
            <person name="Nusbaum C."/>
            <person name="Birren B."/>
        </authorList>
    </citation>
    <scope>NUCLEOTIDE SEQUENCE</scope>
    <source>
        <strain evidence="1">HDV247</strain>
    </source>
</reference>
<dbReference type="Proteomes" id="UP000030751">
    <property type="component" value="Unassembled WGS sequence"/>
</dbReference>
<name>W9QAN9_FUSOX</name>